<sequence>MEKSGDWEQKINLVNELTEGMELAKQLQMHLNVTTTTTATSSSSSSNEMHESLVLRILNSYDKALSMLKWNGSLGDNQQTIGRSESPRSLSGSPHSEDSDLEHKDHEHKNGSRKRKSAVSRWSKQVQICPGTGLEGPLDDGFSWRKYGQKDILGAKYPRGYYRCTHRNVQGCLATKQVQRSDDDPTIFEITYRGRHTCTSAAAASHSAPPSSSPKKQPPNTALNSQLFPQHQQQQQHPPENLLDFQTGLSAIASSGRDAGNQLSLPPLYFSPTSHVEAEGSYIRSPSVPDNNLIMGNILSPSFVPPAASASNYFPVPPPNEMTGVFGRNQAFQGLESELTEIVSGGKSATHSPTAGLDFQFGGSDQFEPSFPFDDPDLEFF</sequence>
<proteinExistence type="predicted"/>
<accession>A0ACC0PHI1</accession>
<evidence type="ECO:0000313" key="1">
    <source>
        <dbReference type="EMBL" id="KAI8564970.1"/>
    </source>
</evidence>
<evidence type="ECO:0000313" key="2">
    <source>
        <dbReference type="Proteomes" id="UP001062846"/>
    </source>
</evidence>
<name>A0ACC0PHI1_RHOML</name>
<gene>
    <name evidence="1" type="ORF">RHMOL_Rhmol03G0224300</name>
</gene>
<protein>
    <submittedName>
        <fullName evidence="1">Uncharacterized protein</fullName>
    </submittedName>
</protein>
<comment type="caution">
    <text evidence="1">The sequence shown here is derived from an EMBL/GenBank/DDBJ whole genome shotgun (WGS) entry which is preliminary data.</text>
</comment>
<organism evidence="1 2">
    <name type="scientific">Rhododendron molle</name>
    <name type="common">Chinese azalea</name>
    <name type="synonym">Azalea mollis</name>
    <dbReference type="NCBI Taxonomy" id="49168"/>
    <lineage>
        <taxon>Eukaryota</taxon>
        <taxon>Viridiplantae</taxon>
        <taxon>Streptophyta</taxon>
        <taxon>Embryophyta</taxon>
        <taxon>Tracheophyta</taxon>
        <taxon>Spermatophyta</taxon>
        <taxon>Magnoliopsida</taxon>
        <taxon>eudicotyledons</taxon>
        <taxon>Gunneridae</taxon>
        <taxon>Pentapetalae</taxon>
        <taxon>asterids</taxon>
        <taxon>Ericales</taxon>
        <taxon>Ericaceae</taxon>
        <taxon>Ericoideae</taxon>
        <taxon>Rhodoreae</taxon>
        <taxon>Rhododendron</taxon>
    </lineage>
</organism>
<dbReference type="EMBL" id="CM046390">
    <property type="protein sequence ID" value="KAI8564970.1"/>
    <property type="molecule type" value="Genomic_DNA"/>
</dbReference>
<dbReference type="Proteomes" id="UP001062846">
    <property type="component" value="Chromosome 3"/>
</dbReference>
<reference evidence="1" key="1">
    <citation type="submission" date="2022-02" db="EMBL/GenBank/DDBJ databases">
        <title>Plant Genome Project.</title>
        <authorList>
            <person name="Zhang R.-G."/>
        </authorList>
    </citation>
    <scope>NUCLEOTIDE SEQUENCE</scope>
    <source>
        <strain evidence="1">AT1</strain>
    </source>
</reference>
<keyword evidence="2" id="KW-1185">Reference proteome</keyword>